<feature type="transmembrane region" description="Helical" evidence="1">
    <location>
        <begin position="222"/>
        <end position="240"/>
    </location>
</feature>
<dbReference type="InterPro" id="IPR007563">
    <property type="entry name" value="DUF554"/>
</dbReference>
<feature type="transmembrane region" description="Helical" evidence="1">
    <location>
        <begin position="154"/>
        <end position="176"/>
    </location>
</feature>
<feature type="transmembrane region" description="Helical" evidence="1">
    <location>
        <begin position="112"/>
        <end position="134"/>
    </location>
</feature>
<evidence type="ECO:0000313" key="2">
    <source>
        <dbReference type="EMBL" id="CAB4561379.1"/>
    </source>
</evidence>
<keyword evidence="1" id="KW-1133">Transmembrane helix</keyword>
<dbReference type="Pfam" id="PF04474">
    <property type="entry name" value="DUF554"/>
    <property type="match status" value="1"/>
</dbReference>
<dbReference type="EMBL" id="CAEZTJ010000013">
    <property type="protein sequence ID" value="CAB4561379.1"/>
    <property type="molecule type" value="Genomic_DNA"/>
</dbReference>
<name>A0A6J6DFA4_9ZZZZ</name>
<keyword evidence="1" id="KW-0812">Transmembrane</keyword>
<feature type="transmembrane region" description="Helical" evidence="1">
    <location>
        <begin position="6"/>
        <end position="24"/>
    </location>
</feature>
<dbReference type="PANTHER" id="PTHR36111">
    <property type="entry name" value="INNER MEMBRANE PROTEIN-RELATED"/>
    <property type="match status" value="1"/>
</dbReference>
<keyword evidence="1" id="KW-0472">Membrane</keyword>
<evidence type="ECO:0000256" key="1">
    <source>
        <dbReference type="SAM" id="Phobius"/>
    </source>
</evidence>
<feature type="transmembrane region" description="Helical" evidence="1">
    <location>
        <begin position="197"/>
        <end position="216"/>
    </location>
</feature>
<protein>
    <submittedName>
        <fullName evidence="2">Unannotated protein</fullName>
    </submittedName>
</protein>
<dbReference type="PANTHER" id="PTHR36111:SF2">
    <property type="entry name" value="INNER MEMBRANE PROTEIN"/>
    <property type="match status" value="1"/>
</dbReference>
<sequence>MFVGLGTLVNVVAIIGGTLLGLAVGRKFSEQVRELVTQAMGMITMIAAADALSRFWRSDFQESFSEGVPILIILFSLAAGALVGSALRIEERIAIFGEGLKQRFSKGENPRFVEGFLAASVLFVVGPMAILGSISDGMGEGIELLVLKSTLDFFITIAFTASFGWSVGLSIIPVAIYQLSWTAIGFGLGEILDENQVIALTVVGGTLLVGISLYTLGIKRIAIGNLLPALAIAPIAVGLLS</sequence>
<feature type="transmembrane region" description="Helical" evidence="1">
    <location>
        <begin position="68"/>
        <end position="87"/>
    </location>
</feature>
<dbReference type="AlphaFoldDB" id="A0A6J6DFA4"/>
<organism evidence="2">
    <name type="scientific">freshwater metagenome</name>
    <dbReference type="NCBI Taxonomy" id="449393"/>
    <lineage>
        <taxon>unclassified sequences</taxon>
        <taxon>metagenomes</taxon>
        <taxon>ecological metagenomes</taxon>
    </lineage>
</organism>
<accession>A0A6J6DFA4</accession>
<gene>
    <name evidence="2" type="ORF">UFOPK1650_00199</name>
</gene>
<proteinExistence type="predicted"/>
<reference evidence="2" key="1">
    <citation type="submission" date="2020-05" db="EMBL/GenBank/DDBJ databases">
        <authorList>
            <person name="Chiriac C."/>
            <person name="Salcher M."/>
            <person name="Ghai R."/>
            <person name="Kavagutti S V."/>
        </authorList>
    </citation>
    <scope>NUCLEOTIDE SEQUENCE</scope>
</reference>